<keyword evidence="14" id="KW-1185">Reference proteome</keyword>
<comment type="catalytic activity">
    <reaction evidence="7 9 10">
        <text>2-(2-carboxy-4-methylthiazol-5-yl)ethyl phosphate + 4-amino-2-methyl-5-(diphosphooxymethyl)pyrimidine + 2 H(+) = thiamine phosphate + CO2 + diphosphate</text>
        <dbReference type="Rhea" id="RHEA:47848"/>
        <dbReference type="ChEBI" id="CHEBI:15378"/>
        <dbReference type="ChEBI" id="CHEBI:16526"/>
        <dbReference type="ChEBI" id="CHEBI:33019"/>
        <dbReference type="ChEBI" id="CHEBI:37575"/>
        <dbReference type="ChEBI" id="CHEBI:57841"/>
        <dbReference type="ChEBI" id="CHEBI:62890"/>
        <dbReference type="EC" id="2.5.1.3"/>
    </reaction>
</comment>
<dbReference type="InterPro" id="IPR013785">
    <property type="entry name" value="Aldolase_TIM"/>
</dbReference>
<protein>
    <recommendedName>
        <fullName evidence="9">Thiamine-phosphate synthase</fullName>
        <shortName evidence="9">TP synthase</shortName>
        <shortName evidence="9">TPS</shortName>
        <ecNumber evidence="9">2.5.1.3</ecNumber>
    </recommendedName>
    <alternativeName>
        <fullName evidence="9">Thiamine-phosphate pyrophosphorylase</fullName>
        <shortName evidence="9">TMP pyrophosphorylase</shortName>
        <shortName evidence="9">TMP-PPase</shortName>
    </alternativeName>
</protein>
<evidence type="ECO:0000256" key="8">
    <source>
        <dbReference type="ARBA" id="ARBA00047883"/>
    </source>
</evidence>
<feature type="binding site" evidence="9">
    <location>
        <position position="107"/>
    </location>
    <ligand>
        <name>4-amino-2-methyl-5-(diphosphooxymethyl)pyrimidine</name>
        <dbReference type="ChEBI" id="CHEBI:57841"/>
    </ligand>
</feature>
<keyword evidence="2 9" id="KW-0808">Transferase</keyword>
<feature type="binding site" evidence="9">
    <location>
        <begin position="133"/>
        <end position="135"/>
    </location>
    <ligand>
        <name>2-[(2R,5Z)-2-carboxy-4-methylthiazol-5(2H)-ylidene]ethyl phosphate</name>
        <dbReference type="ChEBI" id="CHEBI:62899"/>
    </ligand>
</feature>
<dbReference type="PANTHER" id="PTHR20857">
    <property type="entry name" value="THIAMINE-PHOSPHATE PYROPHOSPHORYLASE"/>
    <property type="match status" value="1"/>
</dbReference>
<dbReference type="InterPro" id="IPR022998">
    <property type="entry name" value="ThiamineP_synth_TenI"/>
</dbReference>
<dbReference type="HAMAP" id="MF_00097">
    <property type="entry name" value="TMP_synthase"/>
    <property type="match status" value="1"/>
</dbReference>
<dbReference type="EC" id="2.5.1.3" evidence="9"/>
<dbReference type="Gene3D" id="3.20.20.70">
    <property type="entry name" value="Aldolase class I"/>
    <property type="match status" value="1"/>
</dbReference>
<keyword evidence="3 9" id="KW-0479">Metal-binding</keyword>
<dbReference type="GO" id="GO:0004789">
    <property type="term" value="F:thiamine-phosphate diphosphorylase activity"/>
    <property type="evidence" value="ECO:0007669"/>
    <property type="project" value="UniProtKB-EC"/>
</dbReference>
<keyword evidence="5 9" id="KW-0784">Thiamine biosynthesis</keyword>
<dbReference type="CDD" id="cd00564">
    <property type="entry name" value="TMP_TenI"/>
    <property type="match status" value="1"/>
</dbReference>
<evidence type="ECO:0000256" key="10">
    <source>
        <dbReference type="RuleBase" id="RU003826"/>
    </source>
</evidence>
<feature type="binding site" evidence="9">
    <location>
        <begin position="183"/>
        <end position="184"/>
    </location>
    <ligand>
        <name>2-[(2R,5Z)-2-carboxy-4-methylthiazol-5(2H)-ylidene]ethyl phosphate</name>
        <dbReference type="ChEBI" id="CHEBI:62899"/>
    </ligand>
</feature>
<evidence type="ECO:0000256" key="6">
    <source>
        <dbReference type="ARBA" id="ARBA00047334"/>
    </source>
</evidence>
<feature type="binding site" evidence="9">
    <location>
        <position position="163"/>
    </location>
    <ligand>
        <name>2-[(2R,5Z)-2-carboxy-4-methylthiazol-5(2H)-ylidene]ethyl phosphate</name>
        <dbReference type="ChEBI" id="CHEBI:62899"/>
    </ligand>
</feature>
<accession>A0ABT9WSW0</accession>
<dbReference type="NCBIfam" id="TIGR00693">
    <property type="entry name" value="thiE"/>
    <property type="match status" value="1"/>
</dbReference>
<keyword evidence="4 9" id="KW-0460">Magnesium</keyword>
<feature type="binding site" evidence="9">
    <location>
        <position position="68"/>
    </location>
    <ligand>
        <name>4-amino-2-methyl-5-(diphosphooxymethyl)pyrimidine</name>
        <dbReference type="ChEBI" id="CHEBI:57841"/>
    </ligand>
</feature>
<gene>
    <name evidence="9" type="primary">thiE</name>
    <name evidence="13" type="ORF">J2S08_002224</name>
</gene>
<comment type="function">
    <text evidence="9">Condenses 4-methyl-5-(beta-hydroxyethyl)thiazole monophosphate (THZ-P) and 2-methyl-4-amino-5-hydroxymethyl pyrimidine pyrophosphate (HMP-PP) to form thiamine monophosphate (TMP).</text>
</comment>
<name>A0ABT9WSW0_9BACI</name>
<comment type="cofactor">
    <cofactor evidence="9">
        <name>Mg(2+)</name>
        <dbReference type="ChEBI" id="CHEBI:18420"/>
    </cofactor>
    <text evidence="9">Binds 1 Mg(2+) ion per subunit.</text>
</comment>
<dbReference type="SUPFAM" id="SSF51391">
    <property type="entry name" value="Thiamin phosphate synthase"/>
    <property type="match status" value="1"/>
</dbReference>
<evidence type="ECO:0000313" key="13">
    <source>
        <dbReference type="EMBL" id="MDQ0176380.1"/>
    </source>
</evidence>
<dbReference type="RefSeq" id="WP_307229488.1">
    <property type="nucleotide sequence ID" value="NZ_JAUSTT010000012.1"/>
</dbReference>
<organism evidence="13 14">
    <name type="scientific">Bacillus chungangensis</name>
    <dbReference type="NCBI Taxonomy" id="587633"/>
    <lineage>
        <taxon>Bacteria</taxon>
        <taxon>Bacillati</taxon>
        <taxon>Bacillota</taxon>
        <taxon>Bacilli</taxon>
        <taxon>Bacillales</taxon>
        <taxon>Bacillaceae</taxon>
        <taxon>Bacillus</taxon>
    </lineage>
</organism>
<comment type="pathway">
    <text evidence="1 9 11">Cofactor biosynthesis; thiamine diphosphate biosynthesis; thiamine phosphate from 4-amino-2-methyl-5-diphosphomethylpyrimidine and 4-methyl-5-(2-phosphoethyl)-thiazole: step 1/1.</text>
</comment>
<evidence type="ECO:0000256" key="2">
    <source>
        <dbReference type="ARBA" id="ARBA00022679"/>
    </source>
</evidence>
<comment type="catalytic activity">
    <reaction evidence="8 9 10">
        <text>2-[(2R,5Z)-2-carboxy-4-methylthiazol-5(2H)-ylidene]ethyl phosphate + 4-amino-2-methyl-5-(diphosphooxymethyl)pyrimidine + 2 H(+) = thiamine phosphate + CO2 + diphosphate</text>
        <dbReference type="Rhea" id="RHEA:47844"/>
        <dbReference type="ChEBI" id="CHEBI:15378"/>
        <dbReference type="ChEBI" id="CHEBI:16526"/>
        <dbReference type="ChEBI" id="CHEBI:33019"/>
        <dbReference type="ChEBI" id="CHEBI:37575"/>
        <dbReference type="ChEBI" id="CHEBI:57841"/>
        <dbReference type="ChEBI" id="CHEBI:62899"/>
        <dbReference type="EC" id="2.5.1.3"/>
    </reaction>
</comment>
<proteinExistence type="inferred from homology"/>
<comment type="caution">
    <text evidence="13">The sequence shown here is derived from an EMBL/GenBank/DDBJ whole genome shotgun (WGS) entry which is preliminary data.</text>
</comment>
<feature type="binding site" evidence="9">
    <location>
        <begin position="36"/>
        <end position="40"/>
    </location>
    <ligand>
        <name>4-amino-2-methyl-5-(diphosphooxymethyl)pyrimidine</name>
        <dbReference type="ChEBI" id="CHEBI:57841"/>
    </ligand>
</feature>
<comment type="similarity">
    <text evidence="9 10">Belongs to the thiamine-phosphate synthase family.</text>
</comment>
<evidence type="ECO:0000256" key="7">
    <source>
        <dbReference type="ARBA" id="ARBA00047851"/>
    </source>
</evidence>
<dbReference type="Proteomes" id="UP001223586">
    <property type="component" value="Unassembled WGS sequence"/>
</dbReference>
<comment type="catalytic activity">
    <reaction evidence="6 9 10">
        <text>4-methyl-5-(2-phosphooxyethyl)-thiazole + 4-amino-2-methyl-5-(diphosphooxymethyl)pyrimidine + H(+) = thiamine phosphate + diphosphate</text>
        <dbReference type="Rhea" id="RHEA:22328"/>
        <dbReference type="ChEBI" id="CHEBI:15378"/>
        <dbReference type="ChEBI" id="CHEBI:33019"/>
        <dbReference type="ChEBI" id="CHEBI:37575"/>
        <dbReference type="ChEBI" id="CHEBI:57841"/>
        <dbReference type="ChEBI" id="CHEBI:58296"/>
        <dbReference type="EC" id="2.5.1.3"/>
    </reaction>
</comment>
<dbReference type="PANTHER" id="PTHR20857:SF15">
    <property type="entry name" value="THIAMINE-PHOSPHATE SYNTHASE"/>
    <property type="match status" value="1"/>
</dbReference>
<dbReference type="InterPro" id="IPR034291">
    <property type="entry name" value="TMP_synthase"/>
</dbReference>
<reference evidence="13 14" key="1">
    <citation type="submission" date="2023-07" db="EMBL/GenBank/DDBJ databases">
        <title>Genomic Encyclopedia of Type Strains, Phase IV (KMG-IV): sequencing the most valuable type-strain genomes for metagenomic binning, comparative biology and taxonomic classification.</title>
        <authorList>
            <person name="Goeker M."/>
        </authorList>
    </citation>
    <scope>NUCLEOTIDE SEQUENCE [LARGE SCALE GENOMIC DNA]</scope>
    <source>
        <strain evidence="13 14">DSM 23837</strain>
    </source>
</reference>
<evidence type="ECO:0000256" key="3">
    <source>
        <dbReference type="ARBA" id="ARBA00022723"/>
    </source>
</evidence>
<evidence type="ECO:0000259" key="12">
    <source>
        <dbReference type="Pfam" id="PF02581"/>
    </source>
</evidence>
<dbReference type="Pfam" id="PF02581">
    <property type="entry name" value="TMP-TENI"/>
    <property type="match status" value="1"/>
</dbReference>
<evidence type="ECO:0000313" key="14">
    <source>
        <dbReference type="Proteomes" id="UP001223586"/>
    </source>
</evidence>
<evidence type="ECO:0000256" key="1">
    <source>
        <dbReference type="ARBA" id="ARBA00005165"/>
    </source>
</evidence>
<sequence>MTLDYRLYLVTEESLPIDVLLEKVEAAVKGGVTLVQLREKTSDGSIFLKKAVMLKQLLDRYEIPLIINDRIDVALAADAAGVHIGQNDLPLTAVRKIVPASMIIGVSTATVAEAKQAENDGADYVGIGAVFPTKSKADAKLLPAGMLERIMQSIQIPAVAIGGITLENIKELQGKGLAGAAIVSGLMRAEEPYQAAAAFRQAWE</sequence>
<dbReference type="InterPro" id="IPR036206">
    <property type="entry name" value="ThiamineP_synth_sf"/>
</dbReference>
<feature type="binding site" evidence="9">
    <location>
        <position position="69"/>
    </location>
    <ligand>
        <name>Mg(2+)</name>
        <dbReference type="ChEBI" id="CHEBI:18420"/>
    </ligand>
</feature>
<evidence type="ECO:0000256" key="4">
    <source>
        <dbReference type="ARBA" id="ARBA00022842"/>
    </source>
</evidence>
<evidence type="ECO:0000256" key="9">
    <source>
        <dbReference type="HAMAP-Rule" id="MF_00097"/>
    </source>
</evidence>
<feature type="binding site" evidence="9">
    <location>
        <position position="88"/>
    </location>
    <ligand>
        <name>Mg(2+)</name>
        <dbReference type="ChEBI" id="CHEBI:18420"/>
    </ligand>
</feature>
<dbReference type="EMBL" id="JAUSTT010000012">
    <property type="protein sequence ID" value="MDQ0176380.1"/>
    <property type="molecule type" value="Genomic_DNA"/>
</dbReference>
<evidence type="ECO:0000256" key="5">
    <source>
        <dbReference type="ARBA" id="ARBA00022977"/>
    </source>
</evidence>
<feature type="binding site" evidence="9">
    <location>
        <position position="136"/>
    </location>
    <ligand>
        <name>4-amino-2-methyl-5-(diphosphooxymethyl)pyrimidine</name>
        <dbReference type="ChEBI" id="CHEBI:57841"/>
    </ligand>
</feature>
<evidence type="ECO:0000256" key="11">
    <source>
        <dbReference type="RuleBase" id="RU004253"/>
    </source>
</evidence>
<feature type="domain" description="Thiamine phosphate synthase/TenI" evidence="12">
    <location>
        <begin position="7"/>
        <end position="186"/>
    </location>
</feature>